<organism evidence="2">
    <name type="scientific">marine sediment metagenome</name>
    <dbReference type="NCBI Taxonomy" id="412755"/>
    <lineage>
        <taxon>unclassified sequences</taxon>
        <taxon>metagenomes</taxon>
        <taxon>ecological metagenomes</taxon>
    </lineage>
</organism>
<protein>
    <submittedName>
        <fullName evidence="2">Uncharacterized protein</fullName>
    </submittedName>
</protein>
<feature type="region of interest" description="Disordered" evidence="1">
    <location>
        <begin position="19"/>
        <end position="45"/>
    </location>
</feature>
<name>A0A0F9NF09_9ZZZZ</name>
<dbReference type="EMBL" id="LAZR01007125">
    <property type="protein sequence ID" value="KKM87275.1"/>
    <property type="molecule type" value="Genomic_DNA"/>
</dbReference>
<evidence type="ECO:0000313" key="2">
    <source>
        <dbReference type="EMBL" id="KKM87275.1"/>
    </source>
</evidence>
<proteinExistence type="predicted"/>
<accession>A0A0F9NF09</accession>
<comment type="caution">
    <text evidence="2">The sequence shown here is derived from an EMBL/GenBank/DDBJ whole genome shotgun (WGS) entry which is preliminary data.</text>
</comment>
<evidence type="ECO:0000256" key="1">
    <source>
        <dbReference type="SAM" id="MobiDB-lite"/>
    </source>
</evidence>
<reference evidence="2" key="1">
    <citation type="journal article" date="2015" name="Nature">
        <title>Complex archaea that bridge the gap between prokaryotes and eukaryotes.</title>
        <authorList>
            <person name="Spang A."/>
            <person name="Saw J.H."/>
            <person name="Jorgensen S.L."/>
            <person name="Zaremba-Niedzwiedzka K."/>
            <person name="Martijn J."/>
            <person name="Lind A.E."/>
            <person name="van Eijk R."/>
            <person name="Schleper C."/>
            <person name="Guy L."/>
            <person name="Ettema T.J."/>
        </authorList>
    </citation>
    <scope>NUCLEOTIDE SEQUENCE</scope>
</reference>
<dbReference type="AlphaFoldDB" id="A0A0F9NF09"/>
<gene>
    <name evidence="2" type="ORF">LCGC14_1270580</name>
</gene>
<sequence>MRFLVLLLLASCTPLLTPVEPEPGPADEVPNYDPAPDAAPVEGDPEDAACAKFEELNCQARDGRNLWEPTPGGIECPDVFRNAKANGVNLNAPCIAKITSCDQRSKCTGS</sequence>